<feature type="compositionally biased region" description="Low complexity" evidence="2">
    <location>
        <begin position="21"/>
        <end position="33"/>
    </location>
</feature>
<dbReference type="GO" id="GO:0016787">
    <property type="term" value="F:hydrolase activity"/>
    <property type="evidence" value="ECO:0007669"/>
    <property type="project" value="UniProtKB-KW"/>
</dbReference>
<dbReference type="Proteomes" id="UP000735874">
    <property type="component" value="Unassembled WGS sequence"/>
</dbReference>
<dbReference type="PANTHER" id="PTHR10492">
    <property type="match status" value="1"/>
</dbReference>
<dbReference type="GO" id="GO:0043139">
    <property type="term" value="F:5'-3' DNA helicase activity"/>
    <property type="evidence" value="ECO:0007669"/>
    <property type="project" value="UniProtKB-EC"/>
</dbReference>
<keyword evidence="1" id="KW-0378">Hydrolase</keyword>
<dbReference type="Gene3D" id="3.40.50.300">
    <property type="entry name" value="P-loop containing nucleotide triphosphate hydrolases"/>
    <property type="match status" value="1"/>
</dbReference>
<evidence type="ECO:0000313" key="7">
    <source>
        <dbReference type="EMBL" id="KAG2995241.1"/>
    </source>
</evidence>
<dbReference type="Proteomes" id="UP000697107">
    <property type="component" value="Unassembled WGS sequence"/>
</dbReference>
<gene>
    <name evidence="9" type="ORF">PC110_g3624</name>
    <name evidence="4" type="ORF">PC113_g11809</name>
    <name evidence="5" type="ORF">PC115_g11191</name>
    <name evidence="6" type="ORF">PC117_g12503</name>
    <name evidence="7" type="ORF">PC118_g3066</name>
    <name evidence="8" type="ORF">PC129_g10362</name>
</gene>
<dbReference type="EMBL" id="MJFZ01000052">
    <property type="protein sequence ID" value="RAW40173.1"/>
    <property type="molecule type" value="Genomic_DNA"/>
</dbReference>
<feature type="region of interest" description="Disordered" evidence="2">
    <location>
        <begin position="21"/>
        <end position="45"/>
    </location>
</feature>
<dbReference type="GO" id="GO:0006281">
    <property type="term" value="P:DNA repair"/>
    <property type="evidence" value="ECO:0007669"/>
    <property type="project" value="UniProtKB-KW"/>
</dbReference>
<accession>A0A329ST70</accession>
<dbReference type="Proteomes" id="UP000251314">
    <property type="component" value="Unassembled WGS sequence"/>
</dbReference>
<dbReference type="EMBL" id="RCMI01000346">
    <property type="protein sequence ID" value="KAG2916088.1"/>
    <property type="molecule type" value="Genomic_DNA"/>
</dbReference>
<dbReference type="STRING" id="29920.A0A329ST70"/>
<reference evidence="9 10" key="1">
    <citation type="submission" date="2018-01" db="EMBL/GenBank/DDBJ databases">
        <title>Draft genome of the strawberry crown rot pathogen Phytophthora cactorum.</title>
        <authorList>
            <person name="Armitage A.D."/>
            <person name="Lysoe E."/>
            <person name="Nellist C.F."/>
            <person name="Harrison R.J."/>
            <person name="Brurberg M.B."/>
        </authorList>
    </citation>
    <scope>NUCLEOTIDE SEQUENCE [LARGE SCALE GENOMIC DNA]</scope>
    <source>
        <strain evidence="9 10">10300</strain>
    </source>
</reference>
<dbReference type="Proteomes" id="UP000774804">
    <property type="component" value="Unassembled WGS sequence"/>
</dbReference>
<dbReference type="PANTHER" id="PTHR10492:SF57">
    <property type="entry name" value="ATP-DEPENDENT DNA HELICASE"/>
    <property type="match status" value="1"/>
</dbReference>
<keyword evidence="1" id="KW-0547">Nucleotide-binding</keyword>
<protein>
    <recommendedName>
        <fullName evidence="1">ATP-dependent DNA helicase</fullName>
        <ecNumber evidence="1">5.6.2.3</ecNumber>
    </recommendedName>
</protein>
<evidence type="ECO:0000256" key="2">
    <source>
        <dbReference type="SAM" id="MobiDB-lite"/>
    </source>
</evidence>
<comment type="catalytic activity">
    <reaction evidence="1">
        <text>ATP + H2O = ADP + phosphate + H(+)</text>
        <dbReference type="Rhea" id="RHEA:13065"/>
        <dbReference type="ChEBI" id="CHEBI:15377"/>
        <dbReference type="ChEBI" id="CHEBI:15378"/>
        <dbReference type="ChEBI" id="CHEBI:30616"/>
        <dbReference type="ChEBI" id="CHEBI:43474"/>
        <dbReference type="ChEBI" id="CHEBI:456216"/>
        <dbReference type="EC" id="5.6.2.3"/>
    </reaction>
</comment>
<dbReference type="EMBL" id="RCML01000050">
    <property type="protein sequence ID" value="KAG2995241.1"/>
    <property type="molecule type" value="Genomic_DNA"/>
</dbReference>
<dbReference type="EMBL" id="RCMV01000339">
    <property type="protein sequence ID" value="KAG3218842.1"/>
    <property type="molecule type" value="Genomic_DNA"/>
</dbReference>
<sequence>MGDKEDAGVDELAALAAALQLSSATTSSPTPQSRPRRSPGGPISYDDIKTVEGETHATFKGAALVMGLLDSDEDNHRCLTEAAQFQMLTQLRHLFAVLLVYCDPTSPDDLWNAHLPALCEDFLRDEIEIHNLQTRAENRISEVIMDAASLDTNSRVYRRAIYLTLHDVKSHLVSNGQTLHTYFESLPQFSDYSDVETAVDVDDRNRNRLIENETSYESTTLDHQAAALNSLNADQKRVYDKVMEAVHPAGPDASVLVFPGKQFFLDGPGDTGKSFLLETILASIRREGRIALAVAGSGIAAQLLTGGRTAHSTFRLPLDPDETSTCNFGVL</sequence>
<comment type="caution">
    <text evidence="9">The sequence shown here is derived from an EMBL/GenBank/DDBJ whole genome shotgun (WGS) entry which is preliminary data.</text>
</comment>
<keyword evidence="10" id="KW-1185">Reference proteome</keyword>
<evidence type="ECO:0000313" key="6">
    <source>
        <dbReference type="EMBL" id="KAG2935062.1"/>
    </source>
</evidence>
<proteinExistence type="inferred from homology"/>
<dbReference type="AlphaFoldDB" id="A0A329ST70"/>
<name>A0A329ST70_9STRA</name>
<dbReference type="Proteomes" id="UP000760860">
    <property type="component" value="Unassembled WGS sequence"/>
</dbReference>
<comment type="cofactor">
    <cofactor evidence="1">
        <name>Mg(2+)</name>
        <dbReference type="ChEBI" id="CHEBI:18420"/>
    </cofactor>
</comment>
<keyword evidence="1" id="KW-0347">Helicase</keyword>
<keyword evidence="1" id="KW-0067">ATP-binding</keyword>
<evidence type="ECO:0000313" key="8">
    <source>
        <dbReference type="EMBL" id="KAG3218842.1"/>
    </source>
</evidence>
<evidence type="ECO:0000313" key="9">
    <source>
        <dbReference type="EMBL" id="RAW40173.1"/>
    </source>
</evidence>
<evidence type="ECO:0000256" key="1">
    <source>
        <dbReference type="RuleBase" id="RU363044"/>
    </source>
</evidence>
<organism evidence="9 10">
    <name type="scientific">Phytophthora cactorum</name>
    <dbReference type="NCBI Taxonomy" id="29920"/>
    <lineage>
        <taxon>Eukaryota</taxon>
        <taxon>Sar</taxon>
        <taxon>Stramenopiles</taxon>
        <taxon>Oomycota</taxon>
        <taxon>Peronosporomycetes</taxon>
        <taxon>Peronosporales</taxon>
        <taxon>Peronosporaceae</taxon>
        <taxon>Phytophthora</taxon>
    </lineage>
</organism>
<dbReference type="Pfam" id="PF05970">
    <property type="entry name" value="PIF1"/>
    <property type="match status" value="1"/>
</dbReference>
<dbReference type="OrthoDB" id="3366231at2759"/>
<dbReference type="GO" id="GO:0005524">
    <property type="term" value="F:ATP binding"/>
    <property type="evidence" value="ECO:0007669"/>
    <property type="project" value="UniProtKB-KW"/>
</dbReference>
<keyword evidence="1" id="KW-0233">DNA recombination</keyword>
<dbReference type="EMBL" id="RCMK01000345">
    <property type="protein sequence ID" value="KAG2935062.1"/>
    <property type="molecule type" value="Genomic_DNA"/>
</dbReference>
<dbReference type="EMBL" id="RCMG01000345">
    <property type="protein sequence ID" value="KAG2856169.1"/>
    <property type="molecule type" value="Genomic_DNA"/>
</dbReference>
<dbReference type="EC" id="5.6.2.3" evidence="1"/>
<feature type="domain" description="DNA helicase Pif1-like DEAD-box helicase" evidence="3">
    <location>
        <begin position="231"/>
        <end position="327"/>
    </location>
</feature>
<evidence type="ECO:0000313" key="4">
    <source>
        <dbReference type="EMBL" id="KAG2856169.1"/>
    </source>
</evidence>
<dbReference type="VEuPathDB" id="FungiDB:PC110_g3624"/>
<dbReference type="GO" id="GO:0000723">
    <property type="term" value="P:telomere maintenance"/>
    <property type="evidence" value="ECO:0007669"/>
    <property type="project" value="InterPro"/>
</dbReference>
<comment type="similarity">
    <text evidence="1">Belongs to the helicase family.</text>
</comment>
<keyword evidence="1" id="KW-0227">DNA damage</keyword>
<dbReference type="InterPro" id="IPR027417">
    <property type="entry name" value="P-loop_NTPase"/>
</dbReference>
<evidence type="ECO:0000313" key="10">
    <source>
        <dbReference type="Proteomes" id="UP000251314"/>
    </source>
</evidence>
<reference evidence="4" key="2">
    <citation type="submission" date="2018-10" db="EMBL/GenBank/DDBJ databases">
        <title>Effector identification in a new, highly contiguous assembly of the strawberry crown rot pathogen Phytophthora cactorum.</title>
        <authorList>
            <person name="Armitage A.D."/>
            <person name="Nellist C.F."/>
            <person name="Bates H."/>
            <person name="Vickerstaff R.J."/>
            <person name="Harrison R.J."/>
        </authorList>
    </citation>
    <scope>NUCLEOTIDE SEQUENCE</scope>
    <source>
        <strain evidence="4">15-7</strain>
        <strain evidence="5">4032</strain>
        <strain evidence="6">4040</strain>
        <strain evidence="7">P415</strain>
        <strain evidence="8">P421</strain>
    </source>
</reference>
<dbReference type="InterPro" id="IPR010285">
    <property type="entry name" value="DNA_helicase_pif1-like_DEAD"/>
</dbReference>
<evidence type="ECO:0000259" key="3">
    <source>
        <dbReference type="Pfam" id="PF05970"/>
    </source>
</evidence>
<dbReference type="GO" id="GO:0006310">
    <property type="term" value="P:DNA recombination"/>
    <property type="evidence" value="ECO:0007669"/>
    <property type="project" value="UniProtKB-KW"/>
</dbReference>
<evidence type="ECO:0000313" key="5">
    <source>
        <dbReference type="EMBL" id="KAG2916088.1"/>
    </source>
</evidence>
<dbReference type="Proteomes" id="UP000736787">
    <property type="component" value="Unassembled WGS sequence"/>
</dbReference>
<keyword evidence="1" id="KW-0234">DNA repair</keyword>